<feature type="domain" description="Activator of Hsp90 ATPase homologue 1/2-like C-terminal" evidence="2">
    <location>
        <begin position="158"/>
        <end position="269"/>
    </location>
</feature>
<proteinExistence type="inferred from homology"/>
<dbReference type="SUPFAM" id="SSF55961">
    <property type="entry name" value="Bet v1-like"/>
    <property type="match status" value="2"/>
</dbReference>
<keyword evidence="4" id="KW-1185">Reference proteome</keyword>
<comment type="caution">
    <text evidence="3">The sequence shown here is derived from an EMBL/GenBank/DDBJ whole genome shotgun (WGS) entry which is preliminary data.</text>
</comment>
<dbReference type="RefSeq" id="WP_137247894.1">
    <property type="nucleotide sequence ID" value="NZ_SZQA01000014.1"/>
</dbReference>
<dbReference type="Proteomes" id="UP000308705">
    <property type="component" value="Unassembled WGS sequence"/>
</dbReference>
<organism evidence="3 4">
    <name type="scientific">Herbidospora galbida</name>
    <dbReference type="NCBI Taxonomy" id="2575442"/>
    <lineage>
        <taxon>Bacteria</taxon>
        <taxon>Bacillati</taxon>
        <taxon>Actinomycetota</taxon>
        <taxon>Actinomycetes</taxon>
        <taxon>Streptosporangiales</taxon>
        <taxon>Streptosporangiaceae</taxon>
        <taxon>Herbidospora</taxon>
    </lineage>
</organism>
<evidence type="ECO:0000259" key="2">
    <source>
        <dbReference type="Pfam" id="PF08327"/>
    </source>
</evidence>
<dbReference type="InterPro" id="IPR023393">
    <property type="entry name" value="START-like_dom_sf"/>
</dbReference>
<evidence type="ECO:0000313" key="4">
    <source>
        <dbReference type="Proteomes" id="UP000308705"/>
    </source>
</evidence>
<dbReference type="Gene3D" id="3.30.530.20">
    <property type="match status" value="2"/>
</dbReference>
<gene>
    <name evidence="3" type="ORF">FDA94_16200</name>
</gene>
<evidence type="ECO:0000313" key="3">
    <source>
        <dbReference type="EMBL" id="TKK87722.1"/>
    </source>
</evidence>
<dbReference type="AlphaFoldDB" id="A0A4U3MGW1"/>
<protein>
    <submittedName>
        <fullName evidence="3">SRPBCC domain-containing protein</fullName>
    </submittedName>
</protein>
<feature type="domain" description="Activator of Hsp90 ATPase homologue 1/2-like C-terminal" evidence="2">
    <location>
        <begin position="13"/>
        <end position="105"/>
    </location>
</feature>
<sequence length="280" mass="30534">MSQSPTTAVRIQAPLKTVFHALTDPAELRVWFAEHAEVDLPSRYDFWGRHTLEGDAPHQRVLEAADDVIKFAWTLDGTETTAEIRLTETDGETVVAVFQSHFDRSLIFSGSTSPLASLETFWALALGNLADHVEGRQLGPKVDYTAKVGEFSATLEIDAPADRVYTALTDSEQATAWFGYPIGIEPEVGGRFAMGGLEAAGDHAARFVSLDSTSATIDWGGMVTSWELEGSGGKTTLTFVTSGFDAAQPPYAAWGGWLSGLVELRRYLEQPNWRSVFVQS</sequence>
<dbReference type="Pfam" id="PF08327">
    <property type="entry name" value="AHSA1"/>
    <property type="match status" value="2"/>
</dbReference>
<evidence type="ECO:0000256" key="1">
    <source>
        <dbReference type="ARBA" id="ARBA00006817"/>
    </source>
</evidence>
<dbReference type="InterPro" id="IPR013538">
    <property type="entry name" value="ASHA1/2-like_C"/>
</dbReference>
<dbReference type="OrthoDB" id="4538425at2"/>
<name>A0A4U3MGW1_9ACTN</name>
<reference evidence="3 4" key="1">
    <citation type="submission" date="2019-04" db="EMBL/GenBank/DDBJ databases">
        <title>Herbidospora sp. NEAU-GS14.nov., a novel actinomycete isolated from soil.</title>
        <authorList>
            <person name="Han L."/>
        </authorList>
    </citation>
    <scope>NUCLEOTIDE SEQUENCE [LARGE SCALE GENOMIC DNA]</scope>
    <source>
        <strain evidence="3 4">NEAU-GS14</strain>
    </source>
</reference>
<dbReference type="EMBL" id="SZQA01000014">
    <property type="protein sequence ID" value="TKK87722.1"/>
    <property type="molecule type" value="Genomic_DNA"/>
</dbReference>
<comment type="similarity">
    <text evidence="1">Belongs to the AHA1 family.</text>
</comment>
<accession>A0A4U3MGW1</accession>
<dbReference type="CDD" id="cd07814">
    <property type="entry name" value="SRPBCC_CalC_Aha1-like"/>
    <property type="match status" value="2"/>
</dbReference>